<reference evidence="2" key="2">
    <citation type="journal article" date="2015" name="Data Brief">
        <title>Shoot transcriptome of the giant reed, Arundo donax.</title>
        <authorList>
            <person name="Barrero R.A."/>
            <person name="Guerrero F.D."/>
            <person name="Moolhuijzen P."/>
            <person name="Goolsby J.A."/>
            <person name="Tidwell J."/>
            <person name="Bellgard S.E."/>
            <person name="Bellgard M.I."/>
        </authorList>
    </citation>
    <scope>NUCLEOTIDE SEQUENCE</scope>
    <source>
        <tissue evidence="2">Shoot tissue taken approximately 20 cm above the soil surface</tissue>
    </source>
</reference>
<protein>
    <submittedName>
        <fullName evidence="2">Lpa1</fullName>
    </submittedName>
</protein>
<evidence type="ECO:0000313" key="2">
    <source>
        <dbReference type="EMBL" id="JAE12514.1"/>
    </source>
</evidence>
<feature type="chain" id="PRO_5002044581" evidence="1">
    <location>
        <begin position="24"/>
        <end position="40"/>
    </location>
</feature>
<reference evidence="2" key="1">
    <citation type="submission" date="2014-09" db="EMBL/GenBank/DDBJ databases">
        <authorList>
            <person name="Magalhaes I.L.F."/>
            <person name="Oliveira U."/>
            <person name="Santos F.R."/>
            <person name="Vidigal T.H.D.A."/>
            <person name="Brescovit A.D."/>
            <person name="Santos A.J."/>
        </authorList>
    </citation>
    <scope>NUCLEOTIDE SEQUENCE</scope>
    <source>
        <tissue evidence="2">Shoot tissue taken approximately 20 cm above the soil surface</tissue>
    </source>
</reference>
<sequence>MLFSGASPTQALMMFSSIALCFARAFTTSVPGGTRGALVR</sequence>
<name>A0A0A9FML6_ARUDO</name>
<dbReference type="AlphaFoldDB" id="A0A0A9FML6"/>
<dbReference type="EMBL" id="GBRH01185382">
    <property type="protein sequence ID" value="JAE12514.1"/>
    <property type="molecule type" value="Transcribed_RNA"/>
</dbReference>
<accession>A0A0A9FML6</accession>
<keyword evidence="1" id="KW-0732">Signal</keyword>
<evidence type="ECO:0000256" key="1">
    <source>
        <dbReference type="SAM" id="SignalP"/>
    </source>
</evidence>
<feature type="signal peptide" evidence="1">
    <location>
        <begin position="1"/>
        <end position="23"/>
    </location>
</feature>
<organism evidence="2">
    <name type="scientific">Arundo donax</name>
    <name type="common">Giant reed</name>
    <name type="synonym">Donax arundinaceus</name>
    <dbReference type="NCBI Taxonomy" id="35708"/>
    <lineage>
        <taxon>Eukaryota</taxon>
        <taxon>Viridiplantae</taxon>
        <taxon>Streptophyta</taxon>
        <taxon>Embryophyta</taxon>
        <taxon>Tracheophyta</taxon>
        <taxon>Spermatophyta</taxon>
        <taxon>Magnoliopsida</taxon>
        <taxon>Liliopsida</taxon>
        <taxon>Poales</taxon>
        <taxon>Poaceae</taxon>
        <taxon>PACMAD clade</taxon>
        <taxon>Arundinoideae</taxon>
        <taxon>Arundineae</taxon>
        <taxon>Arundo</taxon>
    </lineage>
</organism>
<proteinExistence type="predicted"/>